<dbReference type="CDD" id="cd04647">
    <property type="entry name" value="LbH_MAT_like"/>
    <property type="match status" value="1"/>
</dbReference>
<dbReference type="InterPro" id="IPR051159">
    <property type="entry name" value="Hexapeptide_acetyltransf"/>
</dbReference>
<dbReference type="GO" id="GO:0016746">
    <property type="term" value="F:acyltransferase activity"/>
    <property type="evidence" value="ECO:0007669"/>
    <property type="project" value="UniProtKB-KW"/>
</dbReference>
<evidence type="ECO:0000313" key="8">
    <source>
        <dbReference type="Proteomes" id="UP000285469"/>
    </source>
</evidence>
<protein>
    <submittedName>
        <fullName evidence="6">Acyltransferase</fullName>
    </submittedName>
</protein>
<dbReference type="EMBL" id="QRKA01000031">
    <property type="protein sequence ID" value="RHH74952.1"/>
    <property type="molecule type" value="Genomic_DNA"/>
</dbReference>
<dbReference type="InterPro" id="IPR001451">
    <property type="entry name" value="Hexapep"/>
</dbReference>
<gene>
    <name evidence="6" type="ORF">DW193_18020</name>
    <name evidence="5" type="ORF">DWV70_09210</name>
    <name evidence="4" type="ORF">L4X52_00025</name>
</gene>
<keyword evidence="3 6" id="KW-0012">Acyltransferase</keyword>
<dbReference type="Proteomes" id="UP000285469">
    <property type="component" value="Unassembled WGS sequence"/>
</dbReference>
<reference evidence="4" key="2">
    <citation type="submission" date="2022-01" db="EMBL/GenBank/DDBJ databases">
        <authorList>
            <person name="Mingchao X."/>
        </authorList>
    </citation>
    <scope>NUCLEOTIDE SEQUENCE</scope>
    <source>
        <strain evidence="4">Bv4372</strain>
    </source>
</reference>
<evidence type="ECO:0000256" key="1">
    <source>
        <dbReference type="ARBA" id="ARBA00022679"/>
    </source>
</evidence>
<dbReference type="PROSITE" id="PS00101">
    <property type="entry name" value="HEXAPEP_TRANSFERASES"/>
    <property type="match status" value="1"/>
</dbReference>
<dbReference type="RefSeq" id="WP_110506735.1">
    <property type="nucleotide sequence ID" value="NZ_BAABYE010000001.1"/>
</dbReference>
<dbReference type="EMBL" id="QSAI01000015">
    <property type="protein sequence ID" value="RGW47916.1"/>
    <property type="molecule type" value="Genomic_DNA"/>
</dbReference>
<keyword evidence="2" id="KW-0677">Repeat</keyword>
<dbReference type="Proteomes" id="UP001201179">
    <property type="component" value="Unassembled WGS sequence"/>
</dbReference>
<dbReference type="AlphaFoldDB" id="A0A412M0B1"/>
<dbReference type="InterPro" id="IPR018357">
    <property type="entry name" value="Hexapep_transf_CS"/>
</dbReference>
<sequence length="200" mass="22223">MNRSTFLYNCKQCLRWGKKNLKQIFCSRMIRKIYGVGNEVLCGNNVSYGQLKIFIYGNHNKIVIGDNCNLKCTNTIFIQGDCNTIVIGQNVIFDQNVQLVLSEGTKVEIGDDCIFADGVKIRTSDQHSIFNKGKKINRGRDVIIGKHVWLGASSVIMKGVNIGNGSIVGMCSLVTKNIPSNCVVAGIPSQIVKEDIYWEK</sequence>
<evidence type="ECO:0000313" key="4">
    <source>
        <dbReference type="EMBL" id="MCG0338391.1"/>
    </source>
</evidence>
<dbReference type="InterPro" id="IPR011004">
    <property type="entry name" value="Trimer_LpxA-like_sf"/>
</dbReference>
<evidence type="ECO:0000256" key="2">
    <source>
        <dbReference type="ARBA" id="ARBA00022737"/>
    </source>
</evidence>
<organism evidence="6 7">
    <name type="scientific">Phocaeicola vulgatus</name>
    <name type="common">Bacteroides vulgatus</name>
    <dbReference type="NCBI Taxonomy" id="821"/>
    <lineage>
        <taxon>Bacteria</taxon>
        <taxon>Pseudomonadati</taxon>
        <taxon>Bacteroidota</taxon>
        <taxon>Bacteroidia</taxon>
        <taxon>Bacteroidales</taxon>
        <taxon>Bacteroidaceae</taxon>
        <taxon>Phocaeicola</taxon>
    </lineage>
</organism>
<dbReference type="EMBL" id="JAKKWZ010000001">
    <property type="protein sequence ID" value="MCG0338391.1"/>
    <property type="molecule type" value="Genomic_DNA"/>
</dbReference>
<dbReference type="SUPFAM" id="SSF51161">
    <property type="entry name" value="Trimeric LpxA-like enzymes"/>
    <property type="match status" value="1"/>
</dbReference>
<accession>A0A412M0B1</accession>
<dbReference type="PANTHER" id="PTHR23416:SF78">
    <property type="entry name" value="LIPOPOLYSACCHARIDE BIOSYNTHESIS O-ACETYL TRANSFERASE WBBJ-RELATED"/>
    <property type="match status" value="1"/>
</dbReference>
<name>A0A412M0B1_PHOVU</name>
<proteinExistence type="predicted"/>
<keyword evidence="1 6" id="KW-0808">Transferase</keyword>
<evidence type="ECO:0000313" key="6">
    <source>
        <dbReference type="EMBL" id="RHH74952.1"/>
    </source>
</evidence>
<dbReference type="PANTHER" id="PTHR23416">
    <property type="entry name" value="SIALIC ACID SYNTHASE-RELATED"/>
    <property type="match status" value="1"/>
</dbReference>
<reference evidence="7 8" key="1">
    <citation type="submission" date="2018-08" db="EMBL/GenBank/DDBJ databases">
        <title>A genome reference for cultivated species of the human gut microbiota.</title>
        <authorList>
            <person name="Zou Y."/>
            <person name="Xue W."/>
            <person name="Luo G."/>
        </authorList>
    </citation>
    <scope>NUCLEOTIDE SEQUENCE [LARGE SCALE GENOMIC DNA]</scope>
    <source>
        <strain evidence="5 8">AF12-25</strain>
        <strain evidence="6 7">AM16-6</strain>
    </source>
</reference>
<evidence type="ECO:0000256" key="3">
    <source>
        <dbReference type="ARBA" id="ARBA00023315"/>
    </source>
</evidence>
<dbReference type="Gene3D" id="2.160.10.10">
    <property type="entry name" value="Hexapeptide repeat proteins"/>
    <property type="match status" value="1"/>
</dbReference>
<dbReference type="Proteomes" id="UP000283713">
    <property type="component" value="Unassembled WGS sequence"/>
</dbReference>
<comment type="caution">
    <text evidence="6">The sequence shown here is derived from an EMBL/GenBank/DDBJ whole genome shotgun (WGS) entry which is preliminary data.</text>
</comment>
<dbReference type="Pfam" id="PF00132">
    <property type="entry name" value="Hexapep"/>
    <property type="match status" value="1"/>
</dbReference>
<evidence type="ECO:0000313" key="7">
    <source>
        <dbReference type="Proteomes" id="UP000283713"/>
    </source>
</evidence>
<evidence type="ECO:0000313" key="5">
    <source>
        <dbReference type="EMBL" id="RGW47916.1"/>
    </source>
</evidence>